<sequence>MENVEILKDILIKLKSYDEYLKEKKSEGYNNYNPLTVLRKSYDEVGLHSAFIYSLINPKGNHYRDDTFTKLFLKIVLKLENYGKIYDVRREYIIENQRRIDFYINTEKYKIAIEMKIYAGDQKNQISDYYKAVRKIASEDSSKEKVYYLSLYERDATKSSAKDRTYTKISFKDHILNWLKECIKAIKNEDKNELSNIIQSIEFYKEIIQILTKQKQKEKKIMDIVDYVKEKKVNLEDIFKIAPDIVEIQGKLFYEFFESFTERIAQYSIDNMDNIDDNIKNRKRVFNERKCKDFFSNKSSLNAGTFFKIDDEYLLNIFMAKKALYCAIRKYTKDGETYELKRLNKSNKDDSELFLELNHSSYPHQHFFSYSMILSDDNYKVIYDFENTSFAENFYKLLKKIKQYKESI</sequence>
<dbReference type="Pfam" id="PF14281">
    <property type="entry name" value="PDDEXK_4"/>
    <property type="match status" value="1"/>
</dbReference>
<evidence type="ECO:0008006" key="2">
    <source>
        <dbReference type="Google" id="ProtNLM"/>
    </source>
</evidence>
<reference evidence="1" key="1">
    <citation type="submission" date="2020-01" db="EMBL/GenBank/DDBJ databases">
        <authorList>
            <person name="Meier V. D."/>
            <person name="Meier V D."/>
        </authorList>
    </citation>
    <scope>NUCLEOTIDE SEQUENCE</scope>
    <source>
        <strain evidence="1">HLG_WM_MAG_12</strain>
    </source>
</reference>
<proteinExistence type="predicted"/>
<dbReference type="AlphaFoldDB" id="A0A6S6T901"/>
<dbReference type="EMBL" id="CACVAW010000061">
    <property type="protein sequence ID" value="CAA6814716.1"/>
    <property type="molecule type" value="Genomic_DNA"/>
</dbReference>
<name>A0A6S6T901_9BACT</name>
<evidence type="ECO:0000313" key="1">
    <source>
        <dbReference type="EMBL" id="CAA6814716.1"/>
    </source>
</evidence>
<organism evidence="1">
    <name type="scientific">uncultured Campylobacterales bacterium</name>
    <dbReference type="NCBI Taxonomy" id="352960"/>
    <lineage>
        <taxon>Bacteria</taxon>
        <taxon>Pseudomonadati</taxon>
        <taxon>Campylobacterota</taxon>
        <taxon>Epsilonproteobacteria</taxon>
        <taxon>Campylobacterales</taxon>
        <taxon>environmental samples</taxon>
    </lineage>
</organism>
<gene>
    <name evidence="1" type="ORF">HELGO_WM8306</name>
</gene>
<accession>A0A6S6T901</accession>
<dbReference type="InterPro" id="IPR029470">
    <property type="entry name" value="PDDEXK_4"/>
</dbReference>
<protein>
    <recommendedName>
        <fullName evidence="2">PD-(D/E)XK nuclease superfamily protein</fullName>
    </recommendedName>
</protein>